<dbReference type="Proteomes" id="UP000177480">
    <property type="component" value="Unassembled WGS sequence"/>
</dbReference>
<dbReference type="EMBL" id="MHNK01000002">
    <property type="protein sequence ID" value="OGZ44490.1"/>
    <property type="molecule type" value="Genomic_DNA"/>
</dbReference>
<organism evidence="1 2">
    <name type="scientific">Candidatus Ryanbacteria bacterium RIFCSPHIGHO2_01_FULL_45_22</name>
    <dbReference type="NCBI Taxonomy" id="1802114"/>
    <lineage>
        <taxon>Bacteria</taxon>
        <taxon>Candidatus Ryaniibacteriota</taxon>
    </lineage>
</organism>
<comment type="caution">
    <text evidence="1">The sequence shown here is derived from an EMBL/GenBank/DDBJ whole genome shotgun (WGS) entry which is preliminary data.</text>
</comment>
<protein>
    <recommendedName>
        <fullName evidence="3">Abortive infection protein-like C-terminal domain-containing protein</fullName>
    </recommendedName>
</protein>
<sequence>MFKFWSATQAEALKELHPTLGHRSWNELSTQEKDNVWHYLKNYFSDENLRTFFAIYCLNENHKYRSYGKHFLHDQTEQSARMDFEHIFRNESQNVLLELFSCFCRAILVERADKALYKSSNETDEEFKNRLNEYRHEDFDKFAERLNDVFEHYGVNVLLTRQGFIPRQDDKITKEIYIPVLQFLSTENWASVNRDLRDAFKAYQEKTDQGYSNSITHAVAALQAFLQIIVDGKSGSSEGIASLVKKAQEKSAIPVDKFSSEVFKNLDAILMRERGKTGDAHPKQEYANEKNARLVLNLVMVFMQHCIQK</sequence>
<evidence type="ECO:0000313" key="2">
    <source>
        <dbReference type="Proteomes" id="UP000177480"/>
    </source>
</evidence>
<proteinExistence type="predicted"/>
<accession>A0A1G2G3H4</accession>
<name>A0A1G2G3H4_9BACT</name>
<reference evidence="1 2" key="1">
    <citation type="journal article" date="2016" name="Nat. Commun.">
        <title>Thousands of microbial genomes shed light on interconnected biogeochemical processes in an aquifer system.</title>
        <authorList>
            <person name="Anantharaman K."/>
            <person name="Brown C.T."/>
            <person name="Hug L.A."/>
            <person name="Sharon I."/>
            <person name="Castelle C.J."/>
            <person name="Probst A.J."/>
            <person name="Thomas B.C."/>
            <person name="Singh A."/>
            <person name="Wilkins M.J."/>
            <person name="Karaoz U."/>
            <person name="Brodie E.L."/>
            <person name="Williams K.H."/>
            <person name="Hubbard S.S."/>
            <person name="Banfield J.F."/>
        </authorList>
    </citation>
    <scope>NUCLEOTIDE SEQUENCE [LARGE SCALE GENOMIC DNA]</scope>
</reference>
<dbReference type="AlphaFoldDB" id="A0A1G2G3H4"/>
<gene>
    <name evidence="1" type="ORF">A2719_05200</name>
</gene>
<evidence type="ECO:0008006" key="3">
    <source>
        <dbReference type="Google" id="ProtNLM"/>
    </source>
</evidence>
<evidence type="ECO:0000313" key="1">
    <source>
        <dbReference type="EMBL" id="OGZ44490.1"/>
    </source>
</evidence>
<dbReference type="STRING" id="1802114.A2719_05200"/>